<dbReference type="GO" id="GO:0006352">
    <property type="term" value="P:DNA-templated transcription initiation"/>
    <property type="evidence" value="ECO:0007669"/>
    <property type="project" value="InterPro"/>
</dbReference>
<dbReference type="InterPro" id="IPR036388">
    <property type="entry name" value="WH-like_DNA-bd_sf"/>
</dbReference>
<dbReference type="Proteomes" id="UP000622552">
    <property type="component" value="Unassembled WGS sequence"/>
</dbReference>
<protein>
    <submittedName>
        <fullName evidence="8">RNA polymerase sigma-70 factor (ECF subfamily)</fullName>
    </submittedName>
</protein>
<dbReference type="CDD" id="cd06171">
    <property type="entry name" value="Sigma70_r4"/>
    <property type="match status" value="1"/>
</dbReference>
<feature type="domain" description="RNA polymerase sigma-70 region 2" evidence="6">
    <location>
        <begin position="11"/>
        <end position="76"/>
    </location>
</feature>
<keyword evidence="3" id="KW-0731">Sigma factor</keyword>
<dbReference type="InterPro" id="IPR014284">
    <property type="entry name" value="RNA_pol_sigma-70_dom"/>
</dbReference>
<evidence type="ECO:0000256" key="2">
    <source>
        <dbReference type="ARBA" id="ARBA00023015"/>
    </source>
</evidence>
<comment type="caution">
    <text evidence="8">The sequence shown here is derived from an EMBL/GenBank/DDBJ whole genome shotgun (WGS) entry which is preliminary data.</text>
</comment>
<gene>
    <name evidence="8" type="ORF">IW245_001350</name>
</gene>
<dbReference type="InterPro" id="IPR013325">
    <property type="entry name" value="RNA_pol_sigma_r2"/>
</dbReference>
<keyword evidence="5" id="KW-0804">Transcription</keyword>
<evidence type="ECO:0000256" key="3">
    <source>
        <dbReference type="ARBA" id="ARBA00023082"/>
    </source>
</evidence>
<evidence type="ECO:0000259" key="6">
    <source>
        <dbReference type="Pfam" id="PF04542"/>
    </source>
</evidence>
<dbReference type="InterPro" id="IPR007627">
    <property type="entry name" value="RNA_pol_sigma70_r2"/>
</dbReference>
<proteinExistence type="inferred from homology"/>
<dbReference type="PANTHER" id="PTHR43133">
    <property type="entry name" value="RNA POLYMERASE ECF-TYPE SIGMA FACTO"/>
    <property type="match status" value="1"/>
</dbReference>
<dbReference type="Pfam" id="PF04542">
    <property type="entry name" value="Sigma70_r2"/>
    <property type="match status" value="1"/>
</dbReference>
<organism evidence="8 9">
    <name type="scientific">Longispora fulva</name>
    <dbReference type="NCBI Taxonomy" id="619741"/>
    <lineage>
        <taxon>Bacteria</taxon>
        <taxon>Bacillati</taxon>
        <taxon>Actinomycetota</taxon>
        <taxon>Actinomycetes</taxon>
        <taxon>Micromonosporales</taxon>
        <taxon>Micromonosporaceae</taxon>
        <taxon>Longispora</taxon>
    </lineage>
</organism>
<evidence type="ECO:0000256" key="5">
    <source>
        <dbReference type="ARBA" id="ARBA00023163"/>
    </source>
</evidence>
<evidence type="ECO:0000259" key="7">
    <source>
        <dbReference type="Pfam" id="PF08281"/>
    </source>
</evidence>
<dbReference type="Gene3D" id="1.10.10.10">
    <property type="entry name" value="Winged helix-like DNA-binding domain superfamily/Winged helix DNA-binding domain"/>
    <property type="match status" value="1"/>
</dbReference>
<dbReference type="InterPro" id="IPR013324">
    <property type="entry name" value="RNA_pol_sigma_r3/r4-like"/>
</dbReference>
<evidence type="ECO:0000313" key="8">
    <source>
        <dbReference type="EMBL" id="MBG6135156.1"/>
    </source>
</evidence>
<name>A0A8J7KJ68_9ACTN</name>
<evidence type="ECO:0000313" key="9">
    <source>
        <dbReference type="Proteomes" id="UP000622552"/>
    </source>
</evidence>
<keyword evidence="9" id="KW-1185">Reference proteome</keyword>
<dbReference type="GO" id="GO:0016987">
    <property type="term" value="F:sigma factor activity"/>
    <property type="evidence" value="ECO:0007669"/>
    <property type="project" value="UniProtKB-KW"/>
</dbReference>
<dbReference type="InterPro" id="IPR013249">
    <property type="entry name" value="RNA_pol_sigma70_r4_t2"/>
</dbReference>
<feature type="domain" description="RNA polymerase sigma factor 70 region 4 type 2" evidence="7">
    <location>
        <begin position="101"/>
        <end position="153"/>
    </location>
</feature>
<dbReference type="NCBIfam" id="TIGR02937">
    <property type="entry name" value="sigma70-ECF"/>
    <property type="match status" value="1"/>
</dbReference>
<evidence type="ECO:0000256" key="1">
    <source>
        <dbReference type="ARBA" id="ARBA00010641"/>
    </source>
</evidence>
<accession>A0A8J7KJ68</accession>
<sequence length="172" mass="19054">MDATEAVRQAYHAHYRRLVAQLYGLTGSFPEAEDVVQEAYARALARPATFLEVANPEGWLRTTAFNVARNRYRRRWLFDQLARSRRIGVADPVPGVSPDRVALVAALGRLNRVTRETVVLHHLADLSVEAVAANLGIPVGTVKARLSRGRAQLARYLSEDATPSPVRRSSNV</sequence>
<dbReference type="AlphaFoldDB" id="A0A8J7KJ68"/>
<dbReference type="Pfam" id="PF08281">
    <property type="entry name" value="Sigma70_r4_2"/>
    <property type="match status" value="1"/>
</dbReference>
<keyword evidence="2" id="KW-0805">Transcription regulation</keyword>
<evidence type="ECO:0000256" key="4">
    <source>
        <dbReference type="ARBA" id="ARBA00023125"/>
    </source>
</evidence>
<comment type="similarity">
    <text evidence="1">Belongs to the sigma-70 factor family. ECF subfamily.</text>
</comment>
<dbReference type="SUPFAM" id="SSF88946">
    <property type="entry name" value="Sigma2 domain of RNA polymerase sigma factors"/>
    <property type="match status" value="1"/>
</dbReference>
<dbReference type="PANTHER" id="PTHR43133:SF50">
    <property type="entry name" value="ECF RNA POLYMERASE SIGMA FACTOR SIGM"/>
    <property type="match status" value="1"/>
</dbReference>
<keyword evidence="4" id="KW-0238">DNA-binding</keyword>
<dbReference type="SUPFAM" id="SSF88659">
    <property type="entry name" value="Sigma3 and sigma4 domains of RNA polymerase sigma factors"/>
    <property type="match status" value="1"/>
</dbReference>
<reference evidence="8" key="1">
    <citation type="submission" date="2020-11" db="EMBL/GenBank/DDBJ databases">
        <title>Sequencing the genomes of 1000 actinobacteria strains.</title>
        <authorList>
            <person name="Klenk H.-P."/>
        </authorList>
    </citation>
    <scope>NUCLEOTIDE SEQUENCE</scope>
    <source>
        <strain evidence="8">DSM 45356</strain>
    </source>
</reference>
<dbReference type="InterPro" id="IPR039425">
    <property type="entry name" value="RNA_pol_sigma-70-like"/>
</dbReference>
<dbReference type="RefSeq" id="WP_197002308.1">
    <property type="nucleotide sequence ID" value="NZ_BONS01000003.1"/>
</dbReference>
<dbReference type="GO" id="GO:0003677">
    <property type="term" value="F:DNA binding"/>
    <property type="evidence" value="ECO:0007669"/>
    <property type="project" value="UniProtKB-KW"/>
</dbReference>
<dbReference type="Gene3D" id="1.10.1740.10">
    <property type="match status" value="1"/>
</dbReference>
<dbReference type="EMBL" id="JADOUF010000001">
    <property type="protein sequence ID" value="MBG6135156.1"/>
    <property type="molecule type" value="Genomic_DNA"/>
</dbReference>